<keyword evidence="2" id="KW-1185">Reference proteome</keyword>
<protein>
    <submittedName>
        <fullName evidence="1">Thymidylate synthase ThyX</fullName>
    </submittedName>
</protein>
<dbReference type="EMBL" id="JAFBDT010000003">
    <property type="protein sequence ID" value="MBM7561200.1"/>
    <property type="molecule type" value="Genomic_DNA"/>
</dbReference>
<comment type="caution">
    <text evidence="1">The sequence shown here is derived from an EMBL/GenBank/DDBJ whole genome shotgun (WGS) entry which is preliminary data.</text>
</comment>
<sequence>MRIKSKDEVINTYKARYPELDSYFVNQLSDEYDKYYTQIKDLENPELIKGVFHKAMERNEMKYKENAYIKGVERSLNNQYMSILAAYGLIVFFRDNMIEWE</sequence>
<reference evidence="1 2" key="1">
    <citation type="submission" date="2021-01" db="EMBL/GenBank/DDBJ databases">
        <title>Genomic Encyclopedia of Type Strains, Phase IV (KMG-IV): sequencing the most valuable type-strain genomes for metagenomic binning, comparative biology and taxonomic classification.</title>
        <authorList>
            <person name="Goeker M."/>
        </authorList>
    </citation>
    <scope>NUCLEOTIDE SEQUENCE [LARGE SCALE GENOMIC DNA]</scope>
    <source>
        <strain evidence="1 2">DSM 24436</strain>
    </source>
</reference>
<accession>A0ABS2MP72</accession>
<dbReference type="Proteomes" id="UP000767854">
    <property type="component" value="Unassembled WGS sequence"/>
</dbReference>
<dbReference type="RefSeq" id="WP_204662410.1">
    <property type="nucleotide sequence ID" value="NZ_JAFBDT010000003.1"/>
</dbReference>
<gene>
    <name evidence="1" type="ORF">JOC49_000717</name>
</gene>
<name>A0ABS2MP72_9FIRM</name>
<organism evidence="1 2">
    <name type="scientific">Fusibacter tunisiensis</name>
    <dbReference type="NCBI Taxonomy" id="1008308"/>
    <lineage>
        <taxon>Bacteria</taxon>
        <taxon>Bacillati</taxon>
        <taxon>Bacillota</taxon>
        <taxon>Clostridia</taxon>
        <taxon>Eubacteriales</taxon>
        <taxon>Eubacteriales Family XII. Incertae Sedis</taxon>
        <taxon>Fusibacter</taxon>
    </lineage>
</organism>
<proteinExistence type="predicted"/>
<evidence type="ECO:0000313" key="1">
    <source>
        <dbReference type="EMBL" id="MBM7561200.1"/>
    </source>
</evidence>
<evidence type="ECO:0000313" key="2">
    <source>
        <dbReference type="Proteomes" id="UP000767854"/>
    </source>
</evidence>